<feature type="compositionally biased region" description="Pro residues" evidence="2">
    <location>
        <begin position="153"/>
        <end position="165"/>
    </location>
</feature>
<organism evidence="4 5">
    <name type="scientific">Chlorella sorokiniana</name>
    <name type="common">Freshwater green alga</name>
    <dbReference type="NCBI Taxonomy" id="3076"/>
    <lineage>
        <taxon>Eukaryota</taxon>
        <taxon>Viridiplantae</taxon>
        <taxon>Chlorophyta</taxon>
        <taxon>core chlorophytes</taxon>
        <taxon>Trebouxiophyceae</taxon>
        <taxon>Chlorellales</taxon>
        <taxon>Chlorellaceae</taxon>
        <taxon>Chlorella clade</taxon>
        <taxon>Chlorella</taxon>
    </lineage>
</organism>
<comment type="caution">
    <text evidence="4">The sequence shown here is derived from an EMBL/GenBank/DDBJ whole genome shotgun (WGS) entry which is preliminary data.</text>
</comment>
<feature type="region of interest" description="Disordered" evidence="2">
    <location>
        <begin position="379"/>
        <end position="398"/>
    </location>
</feature>
<accession>A0A2P6U0P1</accession>
<proteinExistence type="predicted"/>
<dbReference type="Proteomes" id="UP000239899">
    <property type="component" value="Unassembled WGS sequence"/>
</dbReference>
<feature type="compositionally biased region" description="Low complexity" evidence="2">
    <location>
        <begin position="1"/>
        <end position="10"/>
    </location>
</feature>
<feature type="transmembrane region" description="Helical" evidence="3">
    <location>
        <begin position="893"/>
        <end position="913"/>
    </location>
</feature>
<dbReference type="OrthoDB" id="514819at2759"/>
<feature type="region of interest" description="Disordered" evidence="2">
    <location>
        <begin position="1"/>
        <end position="64"/>
    </location>
</feature>
<evidence type="ECO:0000256" key="1">
    <source>
        <dbReference type="SAM" id="Coils"/>
    </source>
</evidence>
<feature type="compositionally biased region" description="Low complexity" evidence="2">
    <location>
        <begin position="235"/>
        <end position="266"/>
    </location>
</feature>
<feature type="coiled-coil region" evidence="1">
    <location>
        <begin position="328"/>
        <end position="379"/>
    </location>
</feature>
<protein>
    <submittedName>
        <fullName evidence="4">Uncharacterized protein</fullName>
    </submittedName>
</protein>
<keyword evidence="5" id="KW-1185">Reference proteome</keyword>
<feature type="region of interest" description="Disordered" evidence="2">
    <location>
        <begin position="147"/>
        <end position="167"/>
    </location>
</feature>
<feature type="region of interest" description="Disordered" evidence="2">
    <location>
        <begin position="105"/>
        <end position="133"/>
    </location>
</feature>
<name>A0A2P6U0P1_CHLSO</name>
<evidence type="ECO:0000313" key="5">
    <source>
        <dbReference type="Proteomes" id="UP000239899"/>
    </source>
</evidence>
<dbReference type="AlphaFoldDB" id="A0A2P6U0P1"/>
<feature type="region of interest" description="Disordered" evidence="2">
    <location>
        <begin position="211"/>
        <end position="309"/>
    </location>
</feature>
<dbReference type="EMBL" id="LHPG02000003">
    <property type="protein sequence ID" value="PRW59883.1"/>
    <property type="molecule type" value="Genomic_DNA"/>
</dbReference>
<feature type="coiled-coil region" evidence="1">
    <location>
        <begin position="405"/>
        <end position="432"/>
    </location>
</feature>
<gene>
    <name evidence="4" type="ORF">C2E21_1370</name>
</gene>
<evidence type="ECO:0000313" key="4">
    <source>
        <dbReference type="EMBL" id="PRW59883.1"/>
    </source>
</evidence>
<keyword evidence="3" id="KW-0812">Transmembrane</keyword>
<keyword evidence="3" id="KW-0472">Membrane</keyword>
<feature type="compositionally biased region" description="Low complexity" evidence="2">
    <location>
        <begin position="280"/>
        <end position="308"/>
    </location>
</feature>
<keyword evidence="1" id="KW-0175">Coiled coil</keyword>
<reference evidence="4 5" key="1">
    <citation type="journal article" date="2018" name="Plant J.">
        <title>Genome sequences of Chlorella sorokiniana UTEX 1602 and Micractinium conductrix SAG 241.80: implications to maltose excretion by a green alga.</title>
        <authorList>
            <person name="Arriola M.B."/>
            <person name="Velmurugan N."/>
            <person name="Zhang Y."/>
            <person name="Plunkett M.H."/>
            <person name="Hondzo H."/>
            <person name="Barney B.M."/>
        </authorList>
    </citation>
    <scope>NUCLEOTIDE SEQUENCE [LARGE SCALE GENOMIC DNA]</scope>
    <source>
        <strain evidence="5">UTEX 1602</strain>
    </source>
</reference>
<feature type="compositionally biased region" description="Low complexity" evidence="2">
    <location>
        <begin position="122"/>
        <end position="133"/>
    </location>
</feature>
<sequence length="971" mass="102879">MSASSSSRRSLATRRRSSGAGNKLLGAVKLQSPLGAGSDAGSPCSTASEASALTTPQDRSPLVVSRAAATAPAAAAAPAAADALAQFGHQLASSRSSDRWLEERLASAGGRAGAGHTRRPHASSSSAASPSVVEPVAAQIVHKALRFITGDQTPPPPEGTTPPPKVATAFDSQSFLDKGMDAITGVGKLMEGFALTLDSVIGQAFEEWNTLPSGSSSSSRPQGTGRAAPLPQRHASTAGGISSSSGSALAPRQQQGAAPQAAAAPAGWQDFSIDGKENDSGAAPAPAPAPSSRAAGAKAGSGASTAGGRQAHMTSFMSKLDAASEQEVQEWRKRAQQLASELQRVRAQQEEYQRLRLQYDKLQSELAAAASQATRLAEENSALRSASPAAGPVADPALGPDPLAVQQVARQMEALLSEKSRLVAENDRLLRENTGLQELLEFSLVHQAQWAADGDLFDEPGEEGEGGMALGPHAELAAAEDSSMAAMAAAPASIRAEAHRQQLKQSGLLGVDWRGTPPSLAAGMADPSPQAAQPARQGGQMATSGGARLQAPRGPSRGKRHVRPSGPSVRAGMVHALYACPPLLDALLQRDALRPLSLVVEDVGNPAIALCAHSEDMEAAWRALAVQCDSRMTQDAGLTQVLLAVQRAVLQDPARSQWAMPTQAKALFRLSHRDLDRYGVRFRLKYYSSTGGQNQCYRLLDLLRAARLKHGSAAGLDAAWQRALGPASENASHSKRVKRRTYTLQMELLKRQVEPFENMRQPLAVRFTEGLMSKPVSAAKVADKMAREQAGRVVLPPLQLGSCSTALGGRRALLAAAPRIASLAACGRGRQQRLSVAAVGFGSGNSLKNKYKSRQELEQDYFREWNDMSRAALQEGKQPMTPWTLLAALPRMIRYYVIPAPLRFLVFLVVYVAQLAAHRLRKLAVLTGAKLDVATMQRRGMAGSYRMRQTALRRLHGKESLFGPLQLMMGR</sequence>
<feature type="region of interest" description="Disordered" evidence="2">
    <location>
        <begin position="507"/>
        <end position="567"/>
    </location>
</feature>
<keyword evidence="3" id="KW-1133">Transmembrane helix</keyword>
<evidence type="ECO:0000256" key="2">
    <source>
        <dbReference type="SAM" id="MobiDB-lite"/>
    </source>
</evidence>
<feature type="compositionally biased region" description="Low complexity" evidence="2">
    <location>
        <begin position="529"/>
        <end position="542"/>
    </location>
</feature>
<feature type="compositionally biased region" description="Polar residues" evidence="2">
    <location>
        <begin position="43"/>
        <end position="58"/>
    </location>
</feature>
<evidence type="ECO:0000256" key="3">
    <source>
        <dbReference type="SAM" id="Phobius"/>
    </source>
</evidence>